<comment type="caution">
    <text evidence="2">The sequence shown here is derived from an EMBL/GenBank/DDBJ whole genome shotgun (WGS) entry which is preliminary data.</text>
</comment>
<dbReference type="AlphaFoldDB" id="A0A918QSI7"/>
<accession>A0A918QSI7</accession>
<protein>
    <submittedName>
        <fullName evidence="2">Uncharacterized protein</fullName>
    </submittedName>
</protein>
<evidence type="ECO:0000313" key="2">
    <source>
        <dbReference type="EMBL" id="GGZ67604.1"/>
    </source>
</evidence>
<organism evidence="2 3">
    <name type="scientific">Streptomyces subrutilus</name>
    <dbReference type="NCBI Taxonomy" id="36818"/>
    <lineage>
        <taxon>Bacteria</taxon>
        <taxon>Bacillati</taxon>
        <taxon>Actinomycetota</taxon>
        <taxon>Actinomycetes</taxon>
        <taxon>Kitasatosporales</taxon>
        <taxon>Streptomycetaceae</taxon>
        <taxon>Streptomyces</taxon>
    </lineage>
</organism>
<feature type="compositionally biased region" description="Basic residues" evidence="1">
    <location>
        <begin position="25"/>
        <end position="35"/>
    </location>
</feature>
<feature type="compositionally biased region" description="Low complexity" evidence="1">
    <location>
        <begin position="36"/>
        <end position="47"/>
    </location>
</feature>
<evidence type="ECO:0000256" key="1">
    <source>
        <dbReference type="SAM" id="MobiDB-lite"/>
    </source>
</evidence>
<reference evidence="2" key="1">
    <citation type="journal article" date="2014" name="Int. J. Syst. Evol. Microbiol.">
        <title>Complete genome sequence of Corynebacterium casei LMG S-19264T (=DSM 44701T), isolated from a smear-ripened cheese.</title>
        <authorList>
            <consortium name="US DOE Joint Genome Institute (JGI-PGF)"/>
            <person name="Walter F."/>
            <person name="Albersmeier A."/>
            <person name="Kalinowski J."/>
            <person name="Ruckert C."/>
        </authorList>
    </citation>
    <scope>NUCLEOTIDE SEQUENCE</scope>
    <source>
        <strain evidence="2">JCM 4834</strain>
    </source>
</reference>
<sequence length="98" mass="10379">MAGLRTRRPAIGAQRPARNGLRATARARRPARNGRPRATARAQRPARNGPRATARAQRPSARNGRSARVPGRARPPAPAAGRPQTPGRAGWARVTIGG</sequence>
<feature type="region of interest" description="Disordered" evidence="1">
    <location>
        <begin position="1"/>
        <end position="98"/>
    </location>
</feature>
<proteinExistence type="predicted"/>
<dbReference type="Proteomes" id="UP000634660">
    <property type="component" value="Unassembled WGS sequence"/>
</dbReference>
<reference evidence="2" key="2">
    <citation type="submission" date="2020-09" db="EMBL/GenBank/DDBJ databases">
        <authorList>
            <person name="Sun Q."/>
            <person name="Ohkuma M."/>
        </authorList>
    </citation>
    <scope>NUCLEOTIDE SEQUENCE</scope>
    <source>
        <strain evidence="2">JCM 4834</strain>
    </source>
</reference>
<dbReference type="EMBL" id="BMVX01000010">
    <property type="protein sequence ID" value="GGZ67604.1"/>
    <property type="molecule type" value="Genomic_DNA"/>
</dbReference>
<feature type="compositionally biased region" description="Low complexity" evidence="1">
    <location>
        <begin position="79"/>
        <end position="90"/>
    </location>
</feature>
<evidence type="ECO:0000313" key="3">
    <source>
        <dbReference type="Proteomes" id="UP000634660"/>
    </source>
</evidence>
<name>A0A918QSI7_9ACTN</name>
<gene>
    <name evidence="2" type="ORF">GCM10010371_29400</name>
</gene>